<accession>A0A2H0YT88</accession>
<proteinExistence type="predicted"/>
<dbReference type="Gene3D" id="3.40.830.10">
    <property type="entry name" value="LigB-like"/>
    <property type="match status" value="1"/>
</dbReference>
<gene>
    <name evidence="2" type="ORF">COT26_00650</name>
</gene>
<reference evidence="3" key="1">
    <citation type="submission" date="2017-09" db="EMBL/GenBank/DDBJ databases">
        <title>Depth-based differentiation of microbial function through sediment-hosted aquifers and enrichment of novel symbionts in the deep terrestrial subsurface.</title>
        <authorList>
            <person name="Probst A.J."/>
            <person name="Ladd B."/>
            <person name="Jarett J.K."/>
            <person name="Geller-Mcgrath D.E."/>
            <person name="Sieber C.M.K."/>
            <person name="Emerson J.B."/>
            <person name="Anantharaman K."/>
            <person name="Thomas B.C."/>
            <person name="Malmstrom R."/>
            <person name="Stieglmeier M."/>
            <person name="Klingl A."/>
            <person name="Woyke T."/>
            <person name="Ryan C.M."/>
            <person name="Banfield J.F."/>
        </authorList>
    </citation>
    <scope>NUCLEOTIDE SEQUENCE [LARGE SCALE GENOMIC DNA]</scope>
</reference>
<comment type="caution">
    <text evidence="2">The sequence shown here is derived from an EMBL/GenBank/DDBJ whole genome shotgun (WGS) entry which is preliminary data.</text>
</comment>
<protein>
    <recommendedName>
        <fullName evidence="1">Extradiol ring-cleavage dioxygenase class III enzyme subunit B domain-containing protein</fullName>
    </recommendedName>
</protein>
<feature type="domain" description="Extradiol ring-cleavage dioxygenase class III enzyme subunit B" evidence="1">
    <location>
        <begin position="6"/>
        <end position="256"/>
    </location>
</feature>
<organism evidence="2 3">
    <name type="scientific">Candidatus Kerfeldbacteria bacterium CG08_land_8_20_14_0_20_43_14</name>
    <dbReference type="NCBI Taxonomy" id="2014246"/>
    <lineage>
        <taxon>Bacteria</taxon>
        <taxon>Candidatus Kerfeldiibacteriota</taxon>
    </lineage>
</organism>
<evidence type="ECO:0000259" key="1">
    <source>
        <dbReference type="Pfam" id="PF02900"/>
    </source>
</evidence>
<dbReference type="SUPFAM" id="SSF53213">
    <property type="entry name" value="LigB-like"/>
    <property type="match status" value="1"/>
</dbReference>
<dbReference type="EMBL" id="PEXW01000013">
    <property type="protein sequence ID" value="PIS40973.1"/>
    <property type="molecule type" value="Genomic_DNA"/>
</dbReference>
<dbReference type="InterPro" id="IPR004183">
    <property type="entry name" value="Xdiol_dOase_suB"/>
</dbReference>
<evidence type="ECO:0000313" key="3">
    <source>
        <dbReference type="Proteomes" id="UP000236845"/>
    </source>
</evidence>
<dbReference type="GO" id="GO:0008198">
    <property type="term" value="F:ferrous iron binding"/>
    <property type="evidence" value="ECO:0007669"/>
    <property type="project" value="InterPro"/>
</dbReference>
<dbReference type="GO" id="GO:0016702">
    <property type="term" value="F:oxidoreductase activity, acting on single donors with incorporation of molecular oxygen, incorporation of two atoms of oxygen"/>
    <property type="evidence" value="ECO:0007669"/>
    <property type="project" value="UniProtKB-ARBA"/>
</dbReference>
<sequence>MSIVLAALAPHSPLLLPTTDKSHKKALNRLLEAYKSLGQLIHAVKPDVILCFNPHATSVSNVYTFNLAEKFKATFPEFGDLVTIAEALGSPTFTHHLKEHLEANWPVSSIIKEEINYGAGIPILTFSSLPDKLRYSIISSRKAELAEHFNFGIKLQSEIINSEKRVVVLASGDVASGISEAAARGKIPGSEEYYQDWDLAFKKNEIVKFLHDAKKTQVDKFCSCGAYSLSMLLGTINSINTEFTTLYQEVLFGVGYQLSIWQPK</sequence>
<dbReference type="Pfam" id="PF02900">
    <property type="entry name" value="LigB"/>
    <property type="match status" value="1"/>
</dbReference>
<evidence type="ECO:0000313" key="2">
    <source>
        <dbReference type="EMBL" id="PIS40973.1"/>
    </source>
</evidence>
<dbReference type="AlphaFoldDB" id="A0A2H0YT88"/>
<name>A0A2H0YT88_9BACT</name>
<dbReference type="Proteomes" id="UP000236845">
    <property type="component" value="Unassembled WGS sequence"/>
</dbReference>